<comment type="caution">
    <text evidence="1">The sequence shown here is derived from an EMBL/GenBank/DDBJ whole genome shotgun (WGS) entry which is preliminary data.</text>
</comment>
<evidence type="ECO:0000313" key="1">
    <source>
        <dbReference type="EMBL" id="KAK3704709.1"/>
    </source>
</evidence>
<accession>A0ACC3MXB5</accession>
<protein>
    <submittedName>
        <fullName evidence="1">Uncharacterized protein</fullName>
    </submittedName>
</protein>
<evidence type="ECO:0000313" key="2">
    <source>
        <dbReference type="Proteomes" id="UP001281147"/>
    </source>
</evidence>
<proteinExistence type="predicted"/>
<reference evidence="1" key="1">
    <citation type="submission" date="2023-07" db="EMBL/GenBank/DDBJ databases">
        <title>Black Yeasts Isolated from many extreme environments.</title>
        <authorList>
            <person name="Coleine C."/>
            <person name="Stajich J.E."/>
            <person name="Selbmann L."/>
        </authorList>
    </citation>
    <scope>NUCLEOTIDE SEQUENCE</scope>
    <source>
        <strain evidence="1">CCFEE 5714</strain>
    </source>
</reference>
<name>A0ACC3MXB5_9PEZI</name>
<dbReference type="Proteomes" id="UP001281147">
    <property type="component" value="Unassembled WGS sequence"/>
</dbReference>
<keyword evidence="2" id="KW-1185">Reference proteome</keyword>
<gene>
    <name evidence="1" type="ORF">LTR37_013683</name>
</gene>
<organism evidence="1 2">
    <name type="scientific">Vermiconidia calcicola</name>
    <dbReference type="NCBI Taxonomy" id="1690605"/>
    <lineage>
        <taxon>Eukaryota</taxon>
        <taxon>Fungi</taxon>
        <taxon>Dikarya</taxon>
        <taxon>Ascomycota</taxon>
        <taxon>Pezizomycotina</taxon>
        <taxon>Dothideomycetes</taxon>
        <taxon>Dothideomycetidae</taxon>
        <taxon>Mycosphaerellales</taxon>
        <taxon>Extremaceae</taxon>
        <taxon>Vermiconidia</taxon>
    </lineage>
</organism>
<sequence>MTSQGPNHIQQDLNDPRHGLKLDSTKDSDNSDDLELEAASIASALDGEPIETPNEHDVEKVTTQVSRNSYESATRIATATDWTGPDDKDNPLTWPLWKKAYHTLASGSLAFAVTAGSSLITPAIPQLSEEFGVSRTASVCSLTVFVLGLACGPVIAAPISETYGRSIVYKVTAPVYILFLIGAGFSKSFASHLICRLLAGIVGAPVLAVGAGTSADVYPQHNRAVATATFIMMPFLGPSLGPVIGGFAAQYKGWRWTQWCTIFIGICALALVLPMQETYKKVILTKRAKKLGIPGPPKPPVKGWAYIKLLVTITLVRPVHMLLTEPIVIFLSLYNSFTFSVLFAFFAAYPYTFQLVYDFETWEYGLTFLGILVGVLLAVLTAIVVDRTVYIPIYKQVLAQGKTAVAPEHRLYIAMVGAFGIPVGLFWFAWTARRDVHWISPVLAGIPFAWGNLALFISSALYLTDVYGPLNGASAMAANGLARYTMGAVFPLFTFQMYEVLGIAWASSLLGFISVAMIPIPWVFFKWGPSIRARTGSQQLLADSCLALPRPGRCAHPKTVAATLPVITELSKMAAGRTLKSLISRRRRAGDEEEDEEGSVLVEDSQSEGSVLSEAEDDEDADVSSAGGPQEAQLDSVKASQESAGTDTNGAKAKKARMPRKKTGQSSKEPTEAPQPQSSSAFKTMTDTEAMMNGLKIGEKEQGREDVLDFESMGQPPADTIANATTGATNGHAVATGERQRREHDEYKKKRDSNPAFIPNRGNFFMHDTRGQPNGQAPPQRGAWQGRGRGRGGANVGGPFSPATQMASAERAAEQPWKHDLHQAVNEEVPAQTRVSAVRKVEVPSAQADSARLFPRALAPPNPGQPRAISFDSTTLVGRVHIRVLLPGVKTPFIFSEAPVRKYIRLPHHRPPLRRDKPVRVSLPGHTQRYIFPATERSFIFIPRQMRPNQQGFHRGQYQRSVGGYGYSSRRTSMYGGSVYSASVAPSRRSSLAGASRDHAFSPAGSFVGMPPSRPVVRLPHGSQHFSASSTPLGPMSGPHTPTGFSQLYTYPLPQQPQFQGTPTNTVHQPRPQKTISVTGIESPAMLQQVPSSDSQPFQNQLPAHMHEQPTYPQQAPPPYFSPHQQYQYPPQPQIGTPLSGIPEQAMQAPPFQPPAYGQPPYYAQYPPQQNYYYSPPGPNGYPQMPMYMMAPPPPPPPPGYMVSPQAPPMPPQQPPAEQHRPESSGTDQQPPSGMVAHESNGMVFYVPASEAQQSDQYQPAEGFVPSYAMPGLPPPTPAPDTQMPYYYPQMPHSGMQEVGTGVYYPAQQ</sequence>
<dbReference type="EMBL" id="JAUTXU010000136">
    <property type="protein sequence ID" value="KAK3704709.1"/>
    <property type="molecule type" value="Genomic_DNA"/>
</dbReference>